<sequence>MKSFVRWSAVLSLVGGALLGPSIAGNMQALALPKEQVLQKLRAVPVFTIADAQGAPLVASPPNAANGQKNAPVAGVFVSQQDAQAFLDRLKSKNPELAKNVKVMPVSLAEVYELGLANKNKPNGLNFAFVPTQQQVASAVALLKQSGQKVERFNGVPVFIARGGKNKGYLTVKRGNQQIIPLFLKKEELQNMVQRLKQQQPDLASSVDIQVVNLEGVIQTLTDSNNKELEEIAIVAPQESIEFLRSLQPAQGQARPKAK</sequence>
<dbReference type="EMBL" id="JAMPKM010000004">
    <property type="protein sequence ID" value="MEP0817199.1"/>
    <property type="molecule type" value="Genomic_DNA"/>
</dbReference>
<keyword evidence="3" id="KW-1185">Reference proteome</keyword>
<reference evidence="2 3" key="1">
    <citation type="submission" date="2022-04" db="EMBL/GenBank/DDBJ databases">
        <title>Positive selection, recombination, and allopatry shape intraspecific diversity of widespread and dominant cyanobacteria.</title>
        <authorList>
            <person name="Wei J."/>
            <person name="Shu W."/>
            <person name="Hu C."/>
        </authorList>
    </citation>
    <scope>NUCLEOTIDE SEQUENCE [LARGE SCALE GENOMIC DNA]</scope>
    <source>
        <strain evidence="2 3">GB2-A4</strain>
    </source>
</reference>
<evidence type="ECO:0000313" key="3">
    <source>
        <dbReference type="Proteomes" id="UP001464891"/>
    </source>
</evidence>
<evidence type="ECO:0000256" key="1">
    <source>
        <dbReference type="SAM" id="SignalP"/>
    </source>
</evidence>
<dbReference type="Proteomes" id="UP001464891">
    <property type="component" value="Unassembled WGS sequence"/>
</dbReference>
<comment type="caution">
    <text evidence="2">The sequence shown here is derived from an EMBL/GenBank/DDBJ whole genome shotgun (WGS) entry which is preliminary data.</text>
</comment>
<feature type="chain" id="PRO_5047300430" description="Tic22 family protein" evidence="1">
    <location>
        <begin position="25"/>
        <end position="259"/>
    </location>
</feature>
<keyword evidence="1" id="KW-0732">Signal</keyword>
<dbReference type="InterPro" id="IPR007378">
    <property type="entry name" value="Tic22-like"/>
</dbReference>
<organism evidence="2 3">
    <name type="scientific">Trichocoleus desertorum GB2-A4</name>
    <dbReference type="NCBI Taxonomy" id="2933944"/>
    <lineage>
        <taxon>Bacteria</taxon>
        <taxon>Bacillati</taxon>
        <taxon>Cyanobacteriota</taxon>
        <taxon>Cyanophyceae</taxon>
        <taxon>Leptolyngbyales</taxon>
        <taxon>Trichocoleusaceae</taxon>
        <taxon>Trichocoleus</taxon>
    </lineage>
</organism>
<proteinExistence type="predicted"/>
<gene>
    <name evidence="2" type="ORF">NC998_08830</name>
</gene>
<dbReference type="RefSeq" id="WP_190437967.1">
    <property type="nucleotide sequence ID" value="NZ_JAMPKM010000004.1"/>
</dbReference>
<name>A0ABV0J600_9CYAN</name>
<evidence type="ECO:0008006" key="4">
    <source>
        <dbReference type="Google" id="ProtNLM"/>
    </source>
</evidence>
<feature type="signal peptide" evidence="1">
    <location>
        <begin position="1"/>
        <end position="24"/>
    </location>
</feature>
<dbReference type="PANTHER" id="PTHR33926">
    <property type="entry name" value="PROTEIN TIC 22, CHLOROPLASTIC"/>
    <property type="match status" value="1"/>
</dbReference>
<dbReference type="Pfam" id="PF04278">
    <property type="entry name" value="Tic22"/>
    <property type="match status" value="1"/>
</dbReference>
<dbReference type="PANTHER" id="PTHR33926:SF4">
    <property type="entry name" value="PROTEIN TIC 22, CHLOROPLASTIC"/>
    <property type="match status" value="1"/>
</dbReference>
<accession>A0ABV0J600</accession>
<dbReference type="Gene3D" id="3.40.1350.100">
    <property type="match status" value="2"/>
</dbReference>
<evidence type="ECO:0000313" key="2">
    <source>
        <dbReference type="EMBL" id="MEP0817199.1"/>
    </source>
</evidence>
<protein>
    <recommendedName>
        <fullName evidence="4">Tic22 family protein</fullName>
    </recommendedName>
</protein>